<evidence type="ECO:0000256" key="1">
    <source>
        <dbReference type="ARBA" id="ARBA00022837"/>
    </source>
</evidence>
<feature type="domain" description="EF-hand" evidence="2">
    <location>
        <begin position="608"/>
        <end position="643"/>
    </location>
</feature>
<dbReference type="SMART" id="SM00054">
    <property type="entry name" value="EFh"/>
    <property type="match status" value="1"/>
</dbReference>
<accession>A0AAD1Y5F5</accession>
<dbReference type="PANTHER" id="PTHR34894">
    <property type="entry name" value="SAM-DEPENDENT METHYLTRANSFERASE RSMI, CONSERVED SITE"/>
    <property type="match status" value="1"/>
</dbReference>
<evidence type="ECO:0000313" key="3">
    <source>
        <dbReference type="EMBL" id="CAI2385721.1"/>
    </source>
</evidence>
<comment type="caution">
    <text evidence="3">The sequence shown here is derived from an EMBL/GenBank/DDBJ whole genome shotgun (WGS) entry which is preliminary data.</text>
</comment>
<evidence type="ECO:0000259" key="2">
    <source>
        <dbReference type="PROSITE" id="PS50222"/>
    </source>
</evidence>
<name>A0AAD1Y5F5_EUPCR</name>
<dbReference type="Gene3D" id="1.10.238.10">
    <property type="entry name" value="EF-hand"/>
    <property type="match status" value="1"/>
</dbReference>
<sequence length="720" mass="83571">MNTVNLKDGLPPLKSMKNGIKLSDGVYITQLIDRADKSVSLSYKKKIDDAMFAEVSKIPIFTEFKQDIENLEKSNKFRAKYIKSRSQALIENEMKSVIKPNPTPSILFKIYSKLLNCQNAAKTISVIRIMLKLYFKKNGIQPPTNLKDQPNEINPISDEELALQNLVESHLSLLKTVRDKIEFLLFGTDLEPMMKRGKRNSQGYMTVRTPDSSDKMSFKDLKTRFKHAIGELNHWVQDVIEQVIIKKKACEEQMVDIQTELDKLRETHYKLYTQFEKLKIEKSNKHKELCSIKQELYAINVKLNNKFKEPPMVEKSVQTIVNCKNVPFTIVAEKILEAKIASKLKPFMSIIHKLEEDKVVDSPMPKDKVSDFMHSAYIKKAESIASQNNSMLNFEDILYSIFEQRFLFKKKIKIKCQQFLLGLREYALTDERMDEFKKFIGFDNPNKYPSEILELYIKSMKCTEESFSVILSEESEHLSLAIEKAYRNILEGVFSNASTLMKQEILISMIYESNFYCDGKVQVVNKEYQRIRKFILNKARNDDDKAEFTSNIEALLPEIIKEDLIEGTLQNYSYKDTKNFLRQTHELRIPIRKFLSIGLRTAIRFYETAKSFYSKLFKSADANGDGYIDYYEFTDLIKKIDPDKPRWKIIAIFEMTAGGSDGTNILTEDVKINFNQFLQCALSHSLMDKLMENQSMGRKRTIGNELFEEIEQTMSDKASP</sequence>
<dbReference type="InterPro" id="IPR011992">
    <property type="entry name" value="EF-hand-dom_pair"/>
</dbReference>
<dbReference type="InterPro" id="IPR002048">
    <property type="entry name" value="EF_hand_dom"/>
</dbReference>
<keyword evidence="4" id="KW-1185">Reference proteome</keyword>
<dbReference type="PROSITE" id="PS00018">
    <property type="entry name" value="EF_HAND_1"/>
    <property type="match status" value="1"/>
</dbReference>
<dbReference type="Proteomes" id="UP001295684">
    <property type="component" value="Unassembled WGS sequence"/>
</dbReference>
<dbReference type="GO" id="GO:0005509">
    <property type="term" value="F:calcium ion binding"/>
    <property type="evidence" value="ECO:0007669"/>
    <property type="project" value="InterPro"/>
</dbReference>
<reference evidence="3" key="1">
    <citation type="submission" date="2023-07" db="EMBL/GenBank/DDBJ databases">
        <authorList>
            <consortium name="AG Swart"/>
            <person name="Singh M."/>
            <person name="Singh A."/>
            <person name="Seah K."/>
            <person name="Emmerich C."/>
        </authorList>
    </citation>
    <scope>NUCLEOTIDE SEQUENCE</scope>
    <source>
        <strain evidence="3">DP1</strain>
    </source>
</reference>
<keyword evidence="1" id="KW-0106">Calcium</keyword>
<dbReference type="InterPro" id="IPR018247">
    <property type="entry name" value="EF_Hand_1_Ca_BS"/>
</dbReference>
<dbReference type="AlphaFoldDB" id="A0AAD1Y5F5"/>
<proteinExistence type="predicted"/>
<dbReference type="PANTHER" id="PTHR34894:SF5">
    <property type="entry name" value="EF-HAND DOMAIN-CONTAINING PROTEIN"/>
    <property type="match status" value="1"/>
</dbReference>
<evidence type="ECO:0000313" key="4">
    <source>
        <dbReference type="Proteomes" id="UP001295684"/>
    </source>
</evidence>
<gene>
    <name evidence="3" type="ORF">ECRASSUSDP1_LOCUS27303</name>
</gene>
<protein>
    <recommendedName>
        <fullName evidence="2">EF-hand domain-containing protein</fullName>
    </recommendedName>
</protein>
<dbReference type="EMBL" id="CAMPGE010028171">
    <property type="protein sequence ID" value="CAI2385721.1"/>
    <property type="molecule type" value="Genomic_DNA"/>
</dbReference>
<dbReference type="PROSITE" id="PS50222">
    <property type="entry name" value="EF_HAND_2"/>
    <property type="match status" value="1"/>
</dbReference>
<dbReference type="SUPFAM" id="SSF47473">
    <property type="entry name" value="EF-hand"/>
    <property type="match status" value="1"/>
</dbReference>
<organism evidence="3 4">
    <name type="scientific">Euplotes crassus</name>
    <dbReference type="NCBI Taxonomy" id="5936"/>
    <lineage>
        <taxon>Eukaryota</taxon>
        <taxon>Sar</taxon>
        <taxon>Alveolata</taxon>
        <taxon>Ciliophora</taxon>
        <taxon>Intramacronucleata</taxon>
        <taxon>Spirotrichea</taxon>
        <taxon>Hypotrichia</taxon>
        <taxon>Euplotida</taxon>
        <taxon>Euplotidae</taxon>
        <taxon>Moneuplotes</taxon>
    </lineage>
</organism>